<feature type="domain" description="DUF5077" evidence="1">
    <location>
        <begin position="30"/>
        <end position="149"/>
    </location>
</feature>
<sequence>MTLLTQILFLISFQVLFPASDSHGANRLPVPLGGNAWVSNTSDPATKITTDGLTGWTQPQTIVSTYIRFARPGTLKLSATLSVPEGQSTIRVSLPGKSVEFSASGSAEKEQYLGEWKIEKPGYVKIDMQGLTKSGASFGHLRELGISGDVVDEKTVFVRSNEGSFFYWGRRGPSVHLKYATPEQFDAEWFYNEITVPEGSDVVGSYFMANGFAEGYFGIQVNSPTERRVLFSVWSPYKTDNPKEIPDDQKIRLEKKGPGVTTNDFGNEGSGGQSYLRYDWKAGRTYRFLLRAHPTEANYTTYTAYFADAQDGNWQLIASFRRPKTATYLKSLHSFLENFIPNTGNLPRQVAFGNQWVRSKEGVWQELVSARFTGDATARAGFRQDYAGGLLPTNGFFLKNCGFFDDSIPLNTEYTRKPLKKTPAIHFSQLP</sequence>
<dbReference type="Proteomes" id="UP001597116">
    <property type="component" value="Unassembled WGS sequence"/>
</dbReference>
<protein>
    <submittedName>
        <fullName evidence="2">DUF3472 domain-containing protein</fullName>
    </submittedName>
</protein>
<accession>A0ABW3QIB8</accession>
<reference evidence="3" key="1">
    <citation type="journal article" date="2019" name="Int. J. Syst. Evol. Microbiol.">
        <title>The Global Catalogue of Microorganisms (GCM) 10K type strain sequencing project: providing services to taxonomists for standard genome sequencing and annotation.</title>
        <authorList>
            <consortium name="The Broad Institute Genomics Platform"/>
            <consortium name="The Broad Institute Genome Sequencing Center for Infectious Disease"/>
            <person name="Wu L."/>
            <person name="Ma J."/>
        </authorList>
    </citation>
    <scope>NUCLEOTIDE SEQUENCE [LARGE SCALE GENOMIC DNA]</scope>
    <source>
        <strain evidence="3">CCUG 55608</strain>
    </source>
</reference>
<gene>
    <name evidence="2" type="ORF">ACFQ4C_15505</name>
</gene>
<dbReference type="EMBL" id="JBHTLP010000008">
    <property type="protein sequence ID" value="MFD1142531.1"/>
    <property type="molecule type" value="Genomic_DNA"/>
</dbReference>
<comment type="caution">
    <text evidence="2">The sequence shown here is derived from an EMBL/GenBank/DDBJ whole genome shotgun (WGS) entry which is preliminary data.</text>
</comment>
<evidence type="ECO:0000313" key="2">
    <source>
        <dbReference type="EMBL" id="MFD1142531.1"/>
    </source>
</evidence>
<dbReference type="Pfam" id="PF16871">
    <property type="entry name" value="DUF5077"/>
    <property type="match status" value="1"/>
</dbReference>
<dbReference type="Pfam" id="PF11958">
    <property type="entry name" value="DUF3472"/>
    <property type="match status" value="1"/>
</dbReference>
<evidence type="ECO:0000313" key="3">
    <source>
        <dbReference type="Proteomes" id="UP001597116"/>
    </source>
</evidence>
<dbReference type="InterPro" id="IPR031712">
    <property type="entry name" value="DUF5077"/>
</dbReference>
<dbReference type="InterPro" id="IPR021862">
    <property type="entry name" value="DUF3472"/>
</dbReference>
<keyword evidence="3" id="KW-1185">Reference proteome</keyword>
<evidence type="ECO:0000259" key="1">
    <source>
        <dbReference type="Pfam" id="PF16871"/>
    </source>
</evidence>
<proteinExistence type="predicted"/>
<name>A0ABW3QIB8_9BACT</name>
<dbReference type="RefSeq" id="WP_379884357.1">
    <property type="nucleotide sequence ID" value="NZ_JBHTLP010000008.1"/>
</dbReference>
<organism evidence="2 3">
    <name type="scientific">Larkinella insperata</name>
    <dbReference type="NCBI Taxonomy" id="332158"/>
    <lineage>
        <taxon>Bacteria</taxon>
        <taxon>Pseudomonadati</taxon>
        <taxon>Bacteroidota</taxon>
        <taxon>Cytophagia</taxon>
        <taxon>Cytophagales</taxon>
        <taxon>Spirosomataceae</taxon>
        <taxon>Larkinella</taxon>
    </lineage>
</organism>